<feature type="transmembrane region" description="Helical" evidence="2">
    <location>
        <begin position="365"/>
        <end position="384"/>
    </location>
</feature>
<dbReference type="KEGG" id="crq:GCK72_012549"/>
<gene>
    <name evidence="4" type="ORF">GCK72_012549</name>
</gene>
<feature type="compositionally biased region" description="Basic and acidic residues" evidence="1">
    <location>
        <begin position="304"/>
        <end position="328"/>
    </location>
</feature>
<evidence type="ECO:0000256" key="2">
    <source>
        <dbReference type="SAM" id="Phobius"/>
    </source>
</evidence>
<dbReference type="PANTHER" id="PTHR34005">
    <property type="entry name" value="PROTEIN CBG15054-RELATED"/>
    <property type="match status" value="1"/>
</dbReference>
<sequence>MDKNRKFQWICLIFVISQHTVICQKLTEKENLMRLKDCGKQFLPHPSENENGVEFNYTNLTSGWLLWTSQILPKENLSYDYIQSAAFPISNRHVFTSSQLVLNKDKKWAVDGAEFKECNNGQADLPDNVAKNLTVSLAKNKSIKVLRGRMFDCNRGDFPTMYTPLLLETEPLDLTSIPCLADESDIKIGAEVHAYGLDGGVMKHHNITVDVYTKDLTEGTWVYTRPPYRAASDRGGPLVMNVNGKATVIGLKASPATDNSKGNYFFSMPKLRDEICEYSGVCFVKNFTEALAKISTTEAPVTKAPEDSGTPRRPSPDAHEPKERKRPTYSEGVEPEESGSDEDEEDTDILLSKDFFTGVTRRKNLNIFIIVFVFVFLYTTTSTLQPLYKAAYNHAIFLIPFDGKTAARLKSRGLSEKTSDELEKIYKEYQKEKSDKAYYRYEDLRKKLVRSMSAADRKIYRGYTGQGDNGNGWNY</sequence>
<accession>A0A6A5GNG8</accession>
<keyword evidence="2" id="KW-0472">Membrane</keyword>
<keyword evidence="2" id="KW-1133">Transmembrane helix</keyword>
<organism evidence="4 5">
    <name type="scientific">Caenorhabditis remanei</name>
    <name type="common">Caenorhabditis vulgaris</name>
    <dbReference type="NCBI Taxonomy" id="31234"/>
    <lineage>
        <taxon>Eukaryota</taxon>
        <taxon>Metazoa</taxon>
        <taxon>Ecdysozoa</taxon>
        <taxon>Nematoda</taxon>
        <taxon>Chromadorea</taxon>
        <taxon>Rhabditida</taxon>
        <taxon>Rhabditina</taxon>
        <taxon>Rhabditomorpha</taxon>
        <taxon>Rhabditoidea</taxon>
        <taxon>Rhabditidae</taxon>
        <taxon>Peloderinae</taxon>
        <taxon>Caenorhabditis</taxon>
    </lineage>
</organism>
<dbReference type="CTD" id="9808372"/>
<evidence type="ECO:0000313" key="5">
    <source>
        <dbReference type="Proteomes" id="UP000483820"/>
    </source>
</evidence>
<feature type="chain" id="PRO_5025512165" evidence="3">
    <location>
        <begin position="24"/>
        <end position="475"/>
    </location>
</feature>
<dbReference type="EMBL" id="WUAV01000004">
    <property type="protein sequence ID" value="KAF1756096.1"/>
    <property type="molecule type" value="Genomic_DNA"/>
</dbReference>
<keyword evidence="3" id="KW-0732">Signal</keyword>
<dbReference type="InterPro" id="IPR005514">
    <property type="entry name" value="DUF316"/>
</dbReference>
<dbReference type="PANTHER" id="PTHR34005:SF2">
    <property type="entry name" value="DUF4817 DOMAIN-CONTAINING PROTEIN-RELATED"/>
    <property type="match status" value="1"/>
</dbReference>
<feature type="signal peptide" evidence="3">
    <location>
        <begin position="1"/>
        <end position="23"/>
    </location>
</feature>
<dbReference type="Pfam" id="PF03761">
    <property type="entry name" value="DUF316"/>
    <property type="match status" value="1"/>
</dbReference>
<dbReference type="GeneID" id="9808372"/>
<feature type="region of interest" description="Disordered" evidence="1">
    <location>
        <begin position="298"/>
        <end position="345"/>
    </location>
</feature>
<dbReference type="Proteomes" id="UP000483820">
    <property type="component" value="Chromosome IV"/>
</dbReference>
<evidence type="ECO:0000256" key="3">
    <source>
        <dbReference type="SAM" id="SignalP"/>
    </source>
</evidence>
<protein>
    <submittedName>
        <fullName evidence="4">Uncharacterized protein</fullName>
    </submittedName>
</protein>
<dbReference type="AlphaFoldDB" id="A0A6A5GNG8"/>
<comment type="caution">
    <text evidence="4">The sequence shown here is derived from an EMBL/GenBank/DDBJ whole genome shotgun (WGS) entry which is preliminary data.</text>
</comment>
<name>A0A6A5GNG8_CAERE</name>
<feature type="compositionally biased region" description="Acidic residues" evidence="1">
    <location>
        <begin position="333"/>
        <end position="345"/>
    </location>
</feature>
<proteinExistence type="predicted"/>
<evidence type="ECO:0000256" key="1">
    <source>
        <dbReference type="SAM" id="MobiDB-lite"/>
    </source>
</evidence>
<reference evidence="4 5" key="1">
    <citation type="submission" date="2019-12" db="EMBL/GenBank/DDBJ databases">
        <title>Chromosome-level assembly of the Caenorhabditis remanei genome.</title>
        <authorList>
            <person name="Teterina A.A."/>
            <person name="Willis J.H."/>
            <person name="Phillips P.C."/>
        </authorList>
    </citation>
    <scope>NUCLEOTIDE SEQUENCE [LARGE SCALE GENOMIC DNA]</scope>
    <source>
        <strain evidence="4 5">PX506</strain>
        <tissue evidence="4">Whole organism</tissue>
    </source>
</reference>
<dbReference type="RefSeq" id="XP_053583976.1">
    <property type="nucleotide sequence ID" value="XM_053729204.1"/>
</dbReference>
<keyword evidence="2" id="KW-0812">Transmembrane</keyword>
<evidence type="ECO:0000313" key="4">
    <source>
        <dbReference type="EMBL" id="KAF1756096.1"/>
    </source>
</evidence>